<evidence type="ECO:0000256" key="6">
    <source>
        <dbReference type="ARBA" id="ARBA00022692"/>
    </source>
</evidence>
<keyword evidence="13" id="KW-0679">Respiratory chain</keyword>
<dbReference type="Pfam" id="PF00507">
    <property type="entry name" value="Oxidored_q4"/>
    <property type="match status" value="1"/>
</dbReference>
<evidence type="ECO:0000256" key="5">
    <source>
        <dbReference type="ARBA" id="ARBA00022448"/>
    </source>
</evidence>
<comment type="subcellular location">
    <subcellularLocation>
        <location evidence="1">Membrane</location>
        <topology evidence="1">Multi-pass membrane protein</topology>
    </subcellularLocation>
    <subcellularLocation>
        <location evidence="13">Mitochondrion membrane</location>
        <topology evidence="13">Multi-pass membrane protein</topology>
    </subcellularLocation>
</comment>
<keyword evidence="9 13" id="KW-0520">NAD</keyword>
<evidence type="ECO:0000256" key="3">
    <source>
        <dbReference type="ARBA" id="ARBA00012944"/>
    </source>
</evidence>
<keyword evidence="10 13" id="KW-0830">Ubiquinone</keyword>
<name>D3H5V8_AMPSQ</name>
<dbReference type="Gene3D" id="1.20.58.1610">
    <property type="entry name" value="NADH:ubiquinone/plastoquinone oxidoreductase, chain 3"/>
    <property type="match status" value="1"/>
</dbReference>
<organism evidence="14">
    <name type="scientific">Amphipholis squamata</name>
    <name type="common">Dwarf brittle Star</name>
    <name type="synonym">Asterias squamata</name>
    <dbReference type="NCBI Taxonomy" id="48271"/>
    <lineage>
        <taxon>Eukaryota</taxon>
        <taxon>Metazoa</taxon>
        <taxon>Echinodermata</taxon>
        <taxon>Eleutherozoa</taxon>
        <taxon>Asterozoa</taxon>
        <taxon>Ophiuroidea</taxon>
        <taxon>Myophiuroidea</taxon>
        <taxon>Metophiurida</taxon>
        <taxon>Ophintegrida</taxon>
        <taxon>Amphilepidida</taxon>
        <taxon>Ophiurina</taxon>
        <taxon>Gnathophiurina</taxon>
        <taxon>Amphiuroidea</taxon>
        <taxon>Amphiuridae</taxon>
        <taxon>Amphipholis</taxon>
    </lineage>
</organism>
<dbReference type="PANTHER" id="PTHR11058">
    <property type="entry name" value="NADH-UBIQUINONE OXIDOREDUCTASE CHAIN 3"/>
    <property type="match status" value="1"/>
</dbReference>
<evidence type="ECO:0000256" key="1">
    <source>
        <dbReference type="ARBA" id="ARBA00004141"/>
    </source>
</evidence>
<dbReference type="GO" id="GO:0030964">
    <property type="term" value="C:NADH dehydrogenase complex"/>
    <property type="evidence" value="ECO:0007669"/>
    <property type="project" value="TreeGrafter"/>
</dbReference>
<dbReference type="InterPro" id="IPR000440">
    <property type="entry name" value="NADH_UbQ/plastoQ_OxRdtase_su3"/>
</dbReference>
<evidence type="ECO:0000256" key="11">
    <source>
        <dbReference type="ARBA" id="ARBA00023136"/>
    </source>
</evidence>
<dbReference type="FunFam" id="1.20.58.1610:FF:000004">
    <property type="entry name" value="NADH-quinone oxidoreductase subunit A"/>
    <property type="match status" value="1"/>
</dbReference>
<keyword evidence="6 13" id="KW-0812">Transmembrane</keyword>
<keyword evidence="13" id="KW-0249">Electron transport</keyword>
<dbReference type="GO" id="GO:0008137">
    <property type="term" value="F:NADH dehydrogenase (ubiquinone) activity"/>
    <property type="evidence" value="ECO:0007669"/>
    <property type="project" value="UniProtKB-UniRule"/>
</dbReference>
<dbReference type="InterPro" id="IPR038430">
    <property type="entry name" value="NDAH_ubi_oxred_su3_sf"/>
</dbReference>
<dbReference type="PANTHER" id="PTHR11058:SF9">
    <property type="entry name" value="NADH-UBIQUINONE OXIDOREDUCTASE CHAIN 3"/>
    <property type="match status" value="1"/>
</dbReference>
<accession>D3H5V8</accession>
<evidence type="ECO:0000256" key="4">
    <source>
        <dbReference type="ARBA" id="ARBA00021007"/>
    </source>
</evidence>
<dbReference type="GO" id="GO:0031966">
    <property type="term" value="C:mitochondrial membrane"/>
    <property type="evidence" value="ECO:0007669"/>
    <property type="project" value="UniProtKB-SubCell"/>
</dbReference>
<evidence type="ECO:0000256" key="10">
    <source>
        <dbReference type="ARBA" id="ARBA00023075"/>
    </source>
</evidence>
<evidence type="ECO:0000256" key="2">
    <source>
        <dbReference type="ARBA" id="ARBA00008472"/>
    </source>
</evidence>
<protein>
    <recommendedName>
        <fullName evidence="4 13">NADH-ubiquinone oxidoreductase chain 3</fullName>
        <ecNumber evidence="3 13">7.1.1.2</ecNumber>
    </recommendedName>
</protein>
<feature type="transmembrane region" description="Helical" evidence="13">
    <location>
        <begin position="6"/>
        <end position="27"/>
    </location>
</feature>
<gene>
    <name evidence="14" type="primary">NADH3</name>
</gene>
<keyword evidence="5 13" id="KW-0813">Transport</keyword>
<reference evidence="14" key="1">
    <citation type="journal article" date="2010" name="Mol. Phylogenet. Evol.">
        <title>Mitochondrial genome evolution in Ophiuroidea, Echinoidea, and Holothuroidea: Insights in phylogenetic relationships of Echinodermata.</title>
        <authorList>
            <person name="Perseke M."/>
            <person name="Bernhard D."/>
            <person name="Fritzsch G."/>
            <person name="Bruemmer F."/>
            <person name="Stadler P.F."/>
            <person name="Schlegel M."/>
        </authorList>
    </citation>
    <scope>NUCLEOTIDE SEQUENCE</scope>
</reference>
<dbReference type="AlphaFoldDB" id="D3H5V8"/>
<feature type="transmembrane region" description="Helical" evidence="13">
    <location>
        <begin position="58"/>
        <end position="82"/>
    </location>
</feature>
<evidence type="ECO:0000256" key="13">
    <source>
        <dbReference type="RuleBase" id="RU003640"/>
    </source>
</evidence>
<dbReference type="EC" id="7.1.1.2" evidence="3 13"/>
<evidence type="ECO:0000256" key="12">
    <source>
        <dbReference type="ARBA" id="ARBA00049551"/>
    </source>
</evidence>
<keyword evidence="11 13" id="KW-0472">Membrane</keyword>
<evidence type="ECO:0000256" key="7">
    <source>
        <dbReference type="ARBA" id="ARBA00022967"/>
    </source>
</evidence>
<dbReference type="EMBL" id="FN562578">
    <property type="protein sequence ID" value="CBH40132.1"/>
    <property type="molecule type" value="Genomic_DNA"/>
</dbReference>
<feature type="transmembrane region" description="Helical" evidence="13">
    <location>
        <begin position="88"/>
        <end position="107"/>
    </location>
</feature>
<keyword evidence="7 13" id="KW-1278">Translocase</keyword>
<sequence>MWNSLISLFLLLVFIISIIMIILGRAISLNLPDLQKTSPYECGFDPINSSRLPFSFRFFLVAILFLIFDLEIALLLILPIAISSNAPLSSILFLTIFMIILVIGLYYEWVNGGLDWAED</sequence>
<comment type="catalytic activity">
    <reaction evidence="12 13">
        <text>a ubiquinone + NADH + 5 H(+)(in) = a ubiquinol + NAD(+) + 4 H(+)(out)</text>
        <dbReference type="Rhea" id="RHEA:29091"/>
        <dbReference type="Rhea" id="RHEA-COMP:9565"/>
        <dbReference type="Rhea" id="RHEA-COMP:9566"/>
        <dbReference type="ChEBI" id="CHEBI:15378"/>
        <dbReference type="ChEBI" id="CHEBI:16389"/>
        <dbReference type="ChEBI" id="CHEBI:17976"/>
        <dbReference type="ChEBI" id="CHEBI:57540"/>
        <dbReference type="ChEBI" id="CHEBI:57945"/>
        <dbReference type="EC" id="7.1.1.2"/>
    </reaction>
</comment>
<keyword evidence="13 14" id="KW-0496">Mitochondrion</keyword>
<comment type="similarity">
    <text evidence="2 13">Belongs to the complex I subunit 3 family.</text>
</comment>
<evidence type="ECO:0000313" key="14">
    <source>
        <dbReference type="EMBL" id="CBH40132.1"/>
    </source>
</evidence>
<geneLocation type="mitochondrion" evidence="14"/>
<evidence type="ECO:0000256" key="8">
    <source>
        <dbReference type="ARBA" id="ARBA00022989"/>
    </source>
</evidence>
<comment type="function">
    <text evidence="13">Core subunit of the mitochondrial membrane respiratory chain NADH dehydrogenase (Complex I) which catalyzes electron transfer from NADH through the respiratory chain, using ubiquinone as an electron acceptor. Essential for the catalytic activity of complex I.</text>
</comment>
<evidence type="ECO:0000256" key="9">
    <source>
        <dbReference type="ARBA" id="ARBA00023027"/>
    </source>
</evidence>
<proteinExistence type="inferred from homology"/>
<keyword evidence="8 13" id="KW-1133">Transmembrane helix</keyword>